<dbReference type="Proteomes" id="UP000030758">
    <property type="component" value="Unassembled WGS sequence"/>
</dbReference>
<accession>A0A085N4Y4</accession>
<evidence type="ECO:0000256" key="1">
    <source>
        <dbReference type="SAM" id="MobiDB-lite"/>
    </source>
</evidence>
<evidence type="ECO:0000313" key="2">
    <source>
        <dbReference type="EMBL" id="KFD64530.1"/>
    </source>
</evidence>
<reference evidence="2" key="1">
    <citation type="journal article" date="2014" name="Nat. Genet.">
        <title>Genome and transcriptome of the porcine whipworm Trichuris suis.</title>
        <authorList>
            <person name="Jex A.R."/>
            <person name="Nejsum P."/>
            <person name="Schwarz E.M."/>
            <person name="Hu L."/>
            <person name="Young N.D."/>
            <person name="Hall R.S."/>
            <person name="Korhonen P.K."/>
            <person name="Liao S."/>
            <person name="Thamsborg S."/>
            <person name="Xia J."/>
            <person name="Xu P."/>
            <person name="Wang S."/>
            <person name="Scheerlinck J.P."/>
            <person name="Hofmann A."/>
            <person name="Sternberg P.W."/>
            <person name="Wang J."/>
            <person name="Gasser R.B."/>
        </authorList>
    </citation>
    <scope>NUCLEOTIDE SEQUENCE [LARGE SCALE GENOMIC DNA]</scope>
    <source>
        <strain evidence="2">DCEP-RM93F</strain>
    </source>
</reference>
<feature type="region of interest" description="Disordered" evidence="1">
    <location>
        <begin position="1"/>
        <end position="49"/>
    </location>
</feature>
<dbReference type="AlphaFoldDB" id="A0A085N4Y4"/>
<gene>
    <name evidence="2" type="ORF">M514_23244</name>
</gene>
<protein>
    <submittedName>
        <fullName evidence="2">Uncharacterized protein</fullName>
    </submittedName>
</protein>
<sequence>MHTNVHSPSSPHSTMERLALQRRVGKVNAKQPRQQPEERKRTSGLGELENNHFYCTKLMRASVVPSSAQFKMNVR</sequence>
<proteinExistence type="predicted"/>
<organism evidence="2">
    <name type="scientific">Trichuris suis</name>
    <name type="common">pig whipworm</name>
    <dbReference type="NCBI Taxonomy" id="68888"/>
    <lineage>
        <taxon>Eukaryota</taxon>
        <taxon>Metazoa</taxon>
        <taxon>Ecdysozoa</taxon>
        <taxon>Nematoda</taxon>
        <taxon>Enoplea</taxon>
        <taxon>Dorylaimia</taxon>
        <taxon>Trichinellida</taxon>
        <taxon>Trichuridae</taxon>
        <taxon>Trichuris</taxon>
    </lineage>
</organism>
<dbReference type="EMBL" id="KL367554">
    <property type="protein sequence ID" value="KFD64530.1"/>
    <property type="molecule type" value="Genomic_DNA"/>
</dbReference>
<name>A0A085N4Y4_9BILA</name>
<feature type="compositionally biased region" description="Polar residues" evidence="1">
    <location>
        <begin position="1"/>
        <end position="13"/>
    </location>
</feature>